<accession>A0ABQ4QXD5</accession>
<proteinExistence type="predicted"/>
<evidence type="ECO:0000313" key="2">
    <source>
        <dbReference type="Proteomes" id="UP001055167"/>
    </source>
</evidence>
<name>A0ABQ4QXD5_9HYPH</name>
<protein>
    <submittedName>
        <fullName evidence="1">Uncharacterized protein</fullName>
    </submittedName>
</protein>
<evidence type="ECO:0000313" key="1">
    <source>
        <dbReference type="EMBL" id="GJD49237.1"/>
    </source>
</evidence>
<reference evidence="1" key="2">
    <citation type="submission" date="2021-08" db="EMBL/GenBank/DDBJ databases">
        <authorList>
            <person name="Tani A."/>
            <person name="Ola A."/>
            <person name="Ogura Y."/>
            <person name="Katsura K."/>
            <person name="Hayashi T."/>
        </authorList>
    </citation>
    <scope>NUCLEOTIDE SEQUENCE</scope>
    <source>
        <strain evidence="1">KCTC 52305</strain>
    </source>
</reference>
<dbReference type="Proteomes" id="UP001055167">
    <property type="component" value="Unassembled WGS sequence"/>
</dbReference>
<gene>
    <name evidence="1" type="ORF">OPKNFCMD_1967</name>
</gene>
<keyword evidence="2" id="KW-1185">Reference proteome</keyword>
<dbReference type="EMBL" id="BPQH01000005">
    <property type="protein sequence ID" value="GJD49237.1"/>
    <property type="molecule type" value="Genomic_DNA"/>
</dbReference>
<organism evidence="1 2">
    <name type="scientific">Methylobacterium crusticola</name>
    <dbReference type="NCBI Taxonomy" id="1697972"/>
    <lineage>
        <taxon>Bacteria</taxon>
        <taxon>Pseudomonadati</taxon>
        <taxon>Pseudomonadota</taxon>
        <taxon>Alphaproteobacteria</taxon>
        <taxon>Hyphomicrobiales</taxon>
        <taxon>Methylobacteriaceae</taxon>
        <taxon>Methylobacterium</taxon>
    </lineage>
</organism>
<sequence>MPRSRPVLAALSNYCVGAVVAREKRKEASLVVKLRLNFLLKPRGVEPVLA</sequence>
<comment type="caution">
    <text evidence="1">The sequence shown here is derived from an EMBL/GenBank/DDBJ whole genome shotgun (WGS) entry which is preliminary data.</text>
</comment>
<reference evidence="1" key="1">
    <citation type="journal article" date="2021" name="Front. Microbiol.">
        <title>Comprehensive Comparative Genomics and Phenotyping of Methylobacterium Species.</title>
        <authorList>
            <person name="Alessa O."/>
            <person name="Ogura Y."/>
            <person name="Fujitani Y."/>
            <person name="Takami H."/>
            <person name="Hayashi T."/>
            <person name="Sahin N."/>
            <person name="Tani A."/>
        </authorList>
    </citation>
    <scope>NUCLEOTIDE SEQUENCE</scope>
    <source>
        <strain evidence="1">KCTC 52305</strain>
    </source>
</reference>